<sequence length="137" mass="15217">MSNSTTVSPQMVQTIVQQYFAASRSPHKADSMADCFAETCIHQDPAEAPILKSRDEVRQFLQAIVDLFVSVELTEEFVSINGQAAAVKWRGHGISKNGAEVHFEGIDVFEINADGMIQTLKAYWNPSTMLAQLQEKQ</sequence>
<reference evidence="2" key="2">
    <citation type="submission" date="2023-07" db="EMBL/GenBank/DDBJ databases">
        <authorList>
            <person name="Bai X.-H."/>
            <person name="Wang H.-H."/>
            <person name="Wang J."/>
            <person name="Ma M.-Y."/>
            <person name="Hu H.-H."/>
            <person name="Song Z.-L."/>
            <person name="Ma H.-G."/>
            <person name="Fan Y."/>
            <person name="Du C.-Y."/>
            <person name="Xu J.-C."/>
        </authorList>
    </citation>
    <scope>NUCLEOTIDE SEQUENCE</scope>
    <source>
        <strain evidence="2">CZ1</strain>
    </source>
</reference>
<dbReference type="SUPFAM" id="SSF54427">
    <property type="entry name" value="NTF2-like"/>
    <property type="match status" value="1"/>
</dbReference>
<accession>A0AA96X9M9</accession>
<dbReference type="RefSeq" id="WP_316428490.1">
    <property type="nucleotide sequence ID" value="NZ_CP130144.1"/>
</dbReference>
<dbReference type="Gene3D" id="3.10.450.50">
    <property type="match status" value="1"/>
</dbReference>
<dbReference type="Pfam" id="PF12680">
    <property type="entry name" value="SnoaL_2"/>
    <property type="match status" value="1"/>
</dbReference>
<feature type="domain" description="SnoaL-like" evidence="1">
    <location>
        <begin position="16"/>
        <end position="117"/>
    </location>
</feature>
<name>A0AA96X9M9_LEPBY</name>
<dbReference type="InterPro" id="IPR032710">
    <property type="entry name" value="NTF2-like_dom_sf"/>
</dbReference>
<dbReference type="InterPro" id="IPR037401">
    <property type="entry name" value="SnoaL-like"/>
</dbReference>
<dbReference type="EMBL" id="CP130144">
    <property type="protein sequence ID" value="WNZ48080.1"/>
    <property type="molecule type" value="Genomic_DNA"/>
</dbReference>
<protein>
    <submittedName>
        <fullName evidence="2">Nuclear transport factor 2 family protein</fullName>
    </submittedName>
</protein>
<dbReference type="AlphaFoldDB" id="A0AA96X9M9"/>
<evidence type="ECO:0000259" key="1">
    <source>
        <dbReference type="Pfam" id="PF12680"/>
    </source>
</evidence>
<organism evidence="2">
    <name type="scientific">Leptolyngbya boryana CZ1</name>
    <dbReference type="NCBI Taxonomy" id="3060204"/>
    <lineage>
        <taxon>Bacteria</taxon>
        <taxon>Bacillati</taxon>
        <taxon>Cyanobacteriota</taxon>
        <taxon>Cyanophyceae</taxon>
        <taxon>Leptolyngbyales</taxon>
        <taxon>Leptolyngbyaceae</taxon>
        <taxon>Leptolyngbya group</taxon>
        <taxon>Leptolyngbya</taxon>
    </lineage>
</organism>
<evidence type="ECO:0000313" key="2">
    <source>
        <dbReference type="EMBL" id="WNZ48080.1"/>
    </source>
</evidence>
<gene>
    <name evidence="2" type="ORF">Q2T42_09580</name>
</gene>
<reference evidence="2" key="1">
    <citation type="journal article" date="2023" name="Plants (Basel)">
        <title>Genomic Analysis of Leptolyngbya boryana CZ1 Reveals Efficient Carbon Fixation Modules.</title>
        <authorList>
            <person name="Bai X."/>
            <person name="Wang H."/>
            <person name="Cheng W."/>
            <person name="Wang J."/>
            <person name="Ma M."/>
            <person name="Hu H."/>
            <person name="Song Z."/>
            <person name="Ma H."/>
            <person name="Fan Y."/>
            <person name="Du C."/>
            <person name="Xu J."/>
        </authorList>
    </citation>
    <scope>NUCLEOTIDE SEQUENCE</scope>
    <source>
        <strain evidence="2">CZ1</strain>
    </source>
</reference>
<proteinExistence type="predicted"/>